<gene>
    <name evidence="3" type="ORF">E6G99_04120</name>
</gene>
<proteinExistence type="predicted"/>
<feature type="domain" description="Acetophenone carboxylase-like C-terminal" evidence="2">
    <location>
        <begin position="18"/>
        <end position="79"/>
    </location>
</feature>
<dbReference type="InterPro" id="IPR049517">
    <property type="entry name" value="ACX-like_C"/>
</dbReference>
<organism evidence="3 4">
    <name type="scientific">Candidatus Segetimicrobium genomatis</name>
    <dbReference type="NCBI Taxonomy" id="2569760"/>
    <lineage>
        <taxon>Bacteria</taxon>
        <taxon>Bacillati</taxon>
        <taxon>Candidatus Sysuimicrobiota</taxon>
        <taxon>Candidatus Sysuimicrobiia</taxon>
        <taxon>Candidatus Sysuimicrobiales</taxon>
        <taxon>Candidatus Segetimicrobiaceae</taxon>
        <taxon>Candidatus Segetimicrobium</taxon>
    </lineage>
</organism>
<feature type="region of interest" description="Disordered" evidence="1">
    <location>
        <begin position="1"/>
        <end position="27"/>
    </location>
</feature>
<dbReference type="Pfam" id="PF19278">
    <property type="entry name" value="Hydant_A_C"/>
    <property type="match status" value="1"/>
</dbReference>
<accession>A0A537LLT8</accession>
<dbReference type="EMBL" id="VBAJ01000088">
    <property type="protein sequence ID" value="TMJ08637.1"/>
    <property type="molecule type" value="Genomic_DNA"/>
</dbReference>
<dbReference type="AlphaFoldDB" id="A0A537LLT8"/>
<evidence type="ECO:0000256" key="1">
    <source>
        <dbReference type="SAM" id="MobiDB-lite"/>
    </source>
</evidence>
<comment type="caution">
    <text evidence="3">The sequence shown here is derived from an EMBL/GenBank/DDBJ whole genome shotgun (WGS) entry which is preliminary data.</text>
</comment>
<protein>
    <recommendedName>
        <fullName evidence="2">Acetophenone carboxylase-like C-terminal domain-containing protein</fullName>
    </recommendedName>
</protein>
<sequence length="90" mass="9521">MPRLRTAKSGARGGGKGAGRSALKGRREVDFDAHGRLASAVYERDRLRPGAAVSGPAIIEEPAATTVLFPGQRATVDAYGNLMIESERAR</sequence>
<evidence type="ECO:0000259" key="2">
    <source>
        <dbReference type="Pfam" id="PF19278"/>
    </source>
</evidence>
<name>A0A537LLT8_9BACT</name>
<dbReference type="Proteomes" id="UP000318661">
    <property type="component" value="Unassembled WGS sequence"/>
</dbReference>
<evidence type="ECO:0000313" key="3">
    <source>
        <dbReference type="EMBL" id="TMJ08637.1"/>
    </source>
</evidence>
<reference evidence="3 4" key="1">
    <citation type="journal article" date="2019" name="Nat. Microbiol.">
        <title>Mediterranean grassland soil C-N compound turnover is dependent on rainfall and depth, and is mediated by genomically divergent microorganisms.</title>
        <authorList>
            <person name="Diamond S."/>
            <person name="Andeer P.F."/>
            <person name="Li Z."/>
            <person name="Crits-Christoph A."/>
            <person name="Burstein D."/>
            <person name="Anantharaman K."/>
            <person name="Lane K.R."/>
            <person name="Thomas B.C."/>
            <person name="Pan C."/>
            <person name="Northen T.R."/>
            <person name="Banfield J.F."/>
        </authorList>
    </citation>
    <scope>NUCLEOTIDE SEQUENCE [LARGE SCALE GENOMIC DNA]</scope>
    <source>
        <strain evidence="3">NP_2</strain>
    </source>
</reference>
<evidence type="ECO:0000313" key="4">
    <source>
        <dbReference type="Proteomes" id="UP000318661"/>
    </source>
</evidence>